<organism evidence="6 9">
    <name type="scientific">Deinococcus wulumuqiensis</name>
    <dbReference type="NCBI Taxonomy" id="980427"/>
    <lineage>
        <taxon>Bacteria</taxon>
        <taxon>Thermotogati</taxon>
        <taxon>Deinococcota</taxon>
        <taxon>Deinococci</taxon>
        <taxon>Deinococcales</taxon>
        <taxon>Deinococcaceae</taxon>
        <taxon>Deinococcus</taxon>
    </lineage>
</organism>
<dbReference type="InterPro" id="IPR000182">
    <property type="entry name" value="GNAT_dom"/>
</dbReference>
<reference evidence="8" key="1">
    <citation type="journal article" date="2014" name="Int. J. Syst. Evol. Microbiol.">
        <title>Complete genome of a new Firmicutes species belonging to the dominant human colonic microbiota ('Ruminococcus bicirculans') reveals two chromosomes and a selective capacity to utilize plant glucans.</title>
        <authorList>
            <consortium name="NISC Comparative Sequencing Program"/>
            <person name="Wegmann U."/>
            <person name="Louis P."/>
            <person name="Goesmann A."/>
            <person name="Henrissat B."/>
            <person name="Duncan S.H."/>
            <person name="Flint H.J."/>
        </authorList>
    </citation>
    <scope>NUCLEOTIDE SEQUENCE</scope>
    <source>
        <strain evidence="8">CGMCC 1.8884</strain>
    </source>
</reference>
<evidence type="ECO:0000259" key="5">
    <source>
        <dbReference type="PROSITE" id="PS51186"/>
    </source>
</evidence>
<name>A0A345IG47_9DEIO</name>
<reference evidence="10" key="4">
    <citation type="journal article" date="2019" name="Int. J. Syst. Evol. Microbiol.">
        <title>The Global Catalogue of Microorganisms (GCM) 10K type strain sequencing project: providing services to taxonomists for standard genome sequencing and annotation.</title>
        <authorList>
            <consortium name="The Broad Institute Genomics Platform"/>
            <consortium name="The Broad Institute Genome Sequencing Center for Infectious Disease"/>
            <person name="Wu L."/>
            <person name="Ma J."/>
        </authorList>
    </citation>
    <scope>NUCLEOTIDE SEQUENCE [LARGE SCALE GENOMIC DNA]</scope>
    <source>
        <strain evidence="10">CGMCC 1.8884</strain>
    </source>
</reference>
<reference evidence="7" key="2">
    <citation type="journal article" date="2014" name="Int. J. Syst. Evol. Microbiol.">
        <title>Complete genome sequence of Corynebacterium casei LMG S-19264T (=DSM 44701T), isolated from a smear-ripened cheese.</title>
        <authorList>
            <consortium name="US DOE Joint Genome Institute (JGI-PGF)"/>
            <person name="Walter F."/>
            <person name="Albersmeier A."/>
            <person name="Kalinowski J."/>
            <person name="Ruckert C."/>
        </authorList>
    </citation>
    <scope>NUCLEOTIDE SEQUENCE</scope>
    <source>
        <strain evidence="7">CGMCC 1.8885</strain>
    </source>
</reference>
<dbReference type="GeneID" id="59164811"/>
<dbReference type="Proteomes" id="UP000253744">
    <property type="component" value="Chromosome"/>
</dbReference>
<dbReference type="PROSITE" id="PS51186">
    <property type="entry name" value="GNAT"/>
    <property type="match status" value="1"/>
</dbReference>
<dbReference type="STRING" id="1288484.GCA_000348665_01019"/>
<evidence type="ECO:0000313" key="8">
    <source>
        <dbReference type="EMBL" id="GGP29420.1"/>
    </source>
</evidence>
<dbReference type="Pfam" id="PF00583">
    <property type="entry name" value="Acetyltransf_1"/>
    <property type="match status" value="1"/>
</dbReference>
<dbReference type="PANTHER" id="PTHR43072">
    <property type="entry name" value="N-ACETYLTRANSFERASE"/>
    <property type="match status" value="1"/>
</dbReference>
<dbReference type="EMBL" id="BMLZ01000010">
    <property type="protein sequence ID" value="GGP29420.1"/>
    <property type="molecule type" value="Genomic_DNA"/>
</dbReference>
<dbReference type="EMBL" id="BMMA01000012">
    <property type="protein sequence ID" value="GGI82169.1"/>
    <property type="molecule type" value="Genomic_DNA"/>
</dbReference>
<evidence type="ECO:0000313" key="7">
    <source>
        <dbReference type="EMBL" id="GGI82169.1"/>
    </source>
</evidence>
<evidence type="ECO:0000256" key="1">
    <source>
        <dbReference type="ARBA" id="ARBA00022679"/>
    </source>
</evidence>
<dbReference type="FunFam" id="3.40.630.30:FF:000026">
    <property type="entry name" value="Phosphinothricin acetyltransferase"/>
    <property type="match status" value="1"/>
</dbReference>
<dbReference type="SUPFAM" id="SSF55729">
    <property type="entry name" value="Acyl-CoA N-acyltransferases (Nat)"/>
    <property type="match status" value="1"/>
</dbReference>
<evidence type="ECO:0000313" key="9">
    <source>
        <dbReference type="Proteomes" id="UP000253744"/>
    </source>
</evidence>
<reference evidence="7" key="5">
    <citation type="submission" date="2023-08" db="EMBL/GenBank/DDBJ databases">
        <authorList>
            <person name="Sun Q."/>
            <person name="Zhou Y."/>
        </authorList>
    </citation>
    <scope>NUCLEOTIDE SEQUENCE</scope>
    <source>
        <strain evidence="8">CGMCC 1.8884</strain>
        <strain evidence="7">CGMCC 1.8885</strain>
    </source>
</reference>
<sequence>MTFRVRPAVLADVPGILDIYNHAVLHTTATYDLEPVSLDSRLSWFSARQQSGFPVLVAEGEGAEVLGFASYGPFREKAGYAATVEHSVYVREGHQGAGLGRALMTPLIAAAREQGLHVMLGGIDADNAGSLAFHRRLGFEEVAHFRQVGRKFGRWLDVVFMQLTLD</sequence>
<dbReference type="Proteomes" id="UP000652720">
    <property type="component" value="Unassembled WGS sequence"/>
</dbReference>
<dbReference type="KEGG" id="dwu:DVJ83_05280"/>
<accession>A0A345IG47</accession>
<dbReference type="CDD" id="cd04301">
    <property type="entry name" value="NAT_SF"/>
    <property type="match status" value="1"/>
</dbReference>
<dbReference type="InterPro" id="IPR016181">
    <property type="entry name" value="Acyl_CoA_acyltransferase"/>
</dbReference>
<evidence type="ECO:0000256" key="2">
    <source>
        <dbReference type="ARBA" id="ARBA00023315"/>
    </source>
</evidence>
<dbReference type="GO" id="GO:0016747">
    <property type="term" value="F:acyltransferase activity, transferring groups other than amino-acyl groups"/>
    <property type="evidence" value="ECO:0007669"/>
    <property type="project" value="InterPro"/>
</dbReference>
<comment type="catalytic activity">
    <reaction evidence="3">
        <text>L-methionine sulfoximine + acetyl-CoA = N-acetyl-L-methionine sulfoximine + CoA + H(+)</text>
        <dbReference type="Rhea" id="RHEA:47660"/>
        <dbReference type="ChEBI" id="CHEBI:15378"/>
        <dbReference type="ChEBI" id="CHEBI:57287"/>
        <dbReference type="ChEBI" id="CHEBI:57288"/>
        <dbReference type="ChEBI" id="CHEBI:87826"/>
        <dbReference type="ChEBI" id="CHEBI:87827"/>
    </reaction>
</comment>
<gene>
    <name evidence="6" type="ORF">DVJ83_05280</name>
    <name evidence="8" type="ORF">GCM10008021_10710</name>
    <name evidence="7" type="ORF">GCM10010914_15530</name>
</gene>
<proteinExistence type="predicted"/>
<reference evidence="6 9" key="3">
    <citation type="submission" date="2018-07" db="EMBL/GenBank/DDBJ databases">
        <title>Complete Genome and Methylome Analysis of Deinococcus wulumuqiensis NEB 479.</title>
        <authorList>
            <person name="Fomenkov A."/>
            <person name="Luyten Y."/>
            <person name="Vincze T."/>
            <person name="Anton B.P."/>
            <person name="Clark T."/>
            <person name="Roberts R.J."/>
            <person name="Morgan R.D."/>
        </authorList>
    </citation>
    <scope>NUCLEOTIDE SEQUENCE [LARGE SCALE GENOMIC DNA]</scope>
    <source>
        <strain evidence="6 9">NEB 479</strain>
    </source>
</reference>
<dbReference type="Proteomes" id="UP000630135">
    <property type="component" value="Unassembled WGS sequence"/>
</dbReference>
<keyword evidence="1 6" id="KW-0808">Transferase</keyword>
<dbReference type="Gene3D" id="3.40.630.30">
    <property type="match status" value="1"/>
</dbReference>
<protein>
    <submittedName>
        <fullName evidence="6">N-acetyltransferase</fullName>
    </submittedName>
    <submittedName>
        <fullName evidence="7">Phosphinothricin acetyltransferase</fullName>
    </submittedName>
</protein>
<comment type="catalytic activity">
    <reaction evidence="4">
        <text>L-methionine sulfone + acetyl-CoA = N-acetyl-L-methionine sulfone + CoA + H(+)</text>
        <dbReference type="Rhea" id="RHEA:47656"/>
        <dbReference type="ChEBI" id="CHEBI:15378"/>
        <dbReference type="ChEBI" id="CHEBI:57287"/>
        <dbReference type="ChEBI" id="CHEBI:57288"/>
        <dbReference type="ChEBI" id="CHEBI:87824"/>
        <dbReference type="ChEBI" id="CHEBI:87825"/>
    </reaction>
</comment>
<dbReference type="RefSeq" id="WP_017869935.1">
    <property type="nucleotide sequence ID" value="NZ_BMLZ01000010.1"/>
</dbReference>
<evidence type="ECO:0000313" key="6">
    <source>
        <dbReference type="EMBL" id="AXG98669.1"/>
    </source>
</evidence>
<evidence type="ECO:0000313" key="10">
    <source>
        <dbReference type="Proteomes" id="UP000630135"/>
    </source>
</evidence>
<dbReference type="AlphaFoldDB" id="A0A345IG47"/>
<dbReference type="EMBL" id="CP031158">
    <property type="protein sequence ID" value="AXG98669.1"/>
    <property type="molecule type" value="Genomic_DNA"/>
</dbReference>
<keyword evidence="2" id="KW-0012">Acyltransferase</keyword>
<keyword evidence="10" id="KW-1185">Reference proteome</keyword>
<dbReference type="PANTHER" id="PTHR43072:SF23">
    <property type="entry name" value="UPF0039 PROTEIN C11D3.02C"/>
    <property type="match status" value="1"/>
</dbReference>
<evidence type="ECO:0000256" key="3">
    <source>
        <dbReference type="ARBA" id="ARBA00050603"/>
    </source>
</evidence>
<feature type="domain" description="N-acetyltransferase" evidence="5">
    <location>
        <begin position="3"/>
        <end position="166"/>
    </location>
</feature>
<evidence type="ECO:0000256" key="4">
    <source>
        <dbReference type="ARBA" id="ARBA00051334"/>
    </source>
</evidence>